<protein>
    <submittedName>
        <fullName evidence="2">NAD-dependent epimerase/dehydratase</fullName>
    </submittedName>
</protein>
<proteinExistence type="predicted"/>
<dbReference type="Proteomes" id="UP000033187">
    <property type="component" value="Chromosome 1"/>
</dbReference>
<dbReference type="PANTHER" id="PTHR43355">
    <property type="entry name" value="FLAVIN REDUCTASE (NADPH)"/>
    <property type="match status" value="1"/>
</dbReference>
<dbReference type="PANTHER" id="PTHR43355:SF2">
    <property type="entry name" value="FLAVIN REDUCTASE (NADPH)"/>
    <property type="match status" value="1"/>
</dbReference>
<evidence type="ECO:0000313" key="3">
    <source>
        <dbReference type="Proteomes" id="UP000033187"/>
    </source>
</evidence>
<dbReference type="OrthoDB" id="7352421at2"/>
<dbReference type="GO" id="GO:0004074">
    <property type="term" value="F:biliverdin reductase [NAD(P)H] activity"/>
    <property type="evidence" value="ECO:0007669"/>
    <property type="project" value="TreeGrafter"/>
</dbReference>
<dbReference type="AlphaFoldDB" id="A0A0D6JB37"/>
<dbReference type="GO" id="GO:0042602">
    <property type="term" value="F:riboflavin reductase (NADPH) activity"/>
    <property type="evidence" value="ECO:0007669"/>
    <property type="project" value="TreeGrafter"/>
</dbReference>
<dbReference type="KEGG" id="fiy:BN1229_v1_0336"/>
<sequence>MASLLIIGASRGIGLETAKAALAAGHRVRAFARSASNIPLSDKNLEKFPGDALSANDVARALDDVDVVVQVLGADIGPGTILGGTTLFSDSTRILVDAMQKSDVKRLICVTGFGAGDSRDALGPLYRLAFTFTLRRIYDDKDVQEQIIKASDLDWTIVRPGLLRDGRATGLYRALTDPKDWQLTTIRRTDVARFLIDEVEQNAFSHKTPVLIS</sequence>
<evidence type="ECO:0000313" key="2">
    <source>
        <dbReference type="EMBL" id="CPR15388.1"/>
    </source>
</evidence>
<keyword evidence="3" id="KW-1185">Reference proteome</keyword>
<dbReference type="Gene3D" id="3.40.50.720">
    <property type="entry name" value="NAD(P)-binding Rossmann-like Domain"/>
    <property type="match status" value="1"/>
</dbReference>
<dbReference type="InterPro" id="IPR016040">
    <property type="entry name" value="NAD(P)-bd_dom"/>
</dbReference>
<dbReference type="InterPro" id="IPR036291">
    <property type="entry name" value="NAD(P)-bd_dom_sf"/>
</dbReference>
<organism evidence="2 3">
    <name type="scientific">Candidatus Filomicrobium marinum</name>
    <dbReference type="NCBI Taxonomy" id="1608628"/>
    <lineage>
        <taxon>Bacteria</taxon>
        <taxon>Pseudomonadati</taxon>
        <taxon>Pseudomonadota</taxon>
        <taxon>Alphaproteobacteria</taxon>
        <taxon>Hyphomicrobiales</taxon>
        <taxon>Hyphomicrobiaceae</taxon>
        <taxon>Filomicrobium</taxon>
    </lineage>
</organism>
<dbReference type="Pfam" id="PF13460">
    <property type="entry name" value="NAD_binding_10"/>
    <property type="match status" value="1"/>
</dbReference>
<dbReference type="SUPFAM" id="SSF51735">
    <property type="entry name" value="NAD(P)-binding Rossmann-fold domains"/>
    <property type="match status" value="1"/>
</dbReference>
<dbReference type="RefSeq" id="WP_046475884.1">
    <property type="nucleotide sequence ID" value="NZ_LN829118.1"/>
</dbReference>
<dbReference type="KEGG" id="fil:BN1229_v1_0332"/>
<name>A0A0D6JB37_9HYPH</name>
<reference evidence="3" key="1">
    <citation type="submission" date="2015-02" db="EMBL/GenBank/DDBJ databases">
        <authorList>
            <person name="Chooi Y.-H."/>
        </authorList>
    </citation>
    <scope>NUCLEOTIDE SEQUENCE [LARGE SCALE GENOMIC DNA]</scope>
    <source>
        <strain evidence="3">strain Y</strain>
    </source>
</reference>
<gene>
    <name evidence="2" type="ORF">YBN1229_v1_0336</name>
</gene>
<feature type="domain" description="NAD(P)-binding" evidence="1">
    <location>
        <begin position="8"/>
        <end position="200"/>
    </location>
</feature>
<accession>A0A0D6JB37</accession>
<dbReference type="EMBL" id="LN829119">
    <property type="protein sequence ID" value="CPR15388.1"/>
    <property type="molecule type" value="Genomic_DNA"/>
</dbReference>
<dbReference type="InterPro" id="IPR051606">
    <property type="entry name" value="Polyketide_Oxido-like"/>
</dbReference>
<evidence type="ECO:0000259" key="1">
    <source>
        <dbReference type="Pfam" id="PF13460"/>
    </source>
</evidence>